<dbReference type="CDD" id="cd14948">
    <property type="entry name" value="BACON"/>
    <property type="match status" value="2"/>
</dbReference>
<dbReference type="AlphaFoldDB" id="A0A3D2SEL4"/>
<dbReference type="PANTHER" id="PTHR31297">
    <property type="entry name" value="GLUCAN ENDO-1,6-BETA-GLUCOSIDASE B"/>
    <property type="match status" value="1"/>
</dbReference>
<dbReference type="SUPFAM" id="SSF51445">
    <property type="entry name" value="(Trans)glycosidases"/>
    <property type="match status" value="1"/>
</dbReference>
<dbReference type="Proteomes" id="UP000263098">
    <property type="component" value="Unassembled WGS sequence"/>
</dbReference>
<dbReference type="InterPro" id="IPR001547">
    <property type="entry name" value="Glyco_hydro_5"/>
</dbReference>
<accession>A0A3D2SEL4</accession>
<evidence type="ECO:0000259" key="8">
    <source>
        <dbReference type="Pfam" id="PF19190"/>
    </source>
</evidence>
<gene>
    <name evidence="9" type="ORF">DHW31_05765</name>
</gene>
<dbReference type="InterPro" id="IPR024361">
    <property type="entry name" value="BACON"/>
</dbReference>
<protein>
    <submittedName>
        <fullName evidence="9">DNA mismatch repair protein</fullName>
    </submittedName>
</protein>
<sequence length="573" mass="62653">MMNNLKLLSIVVCFLGISLFSCSSDDSKVEAELIVAKESLSFGNGAEMQKLAIKSNVDWQMSSSESWCVLSASSGKSGTHQIEVNVTANATNDTRQAVVTILAGSITKAITVTQAKTPLLIVKQSAYNVTAQGGQITVEIQVTDPHTVKINNDWITQVSSRAVSSVSEVFTIQANAGILSRTGTITFTMNGLTETVTIVQEAADAHIPADQTGMSSDAKTLAAKIKLGWNLGNTLEVPFTSGGETGWGNEKTTEALIKAVKAAGFNAIRIPCAWDSYIEDPSNYTIKASWLARVKEVVDYCVSNDVYAILNIHWDGGWLETNPTYAKQEEVNKKQAALWKQIAVQFRNYDEHLLFAGTNEVHVENVYTEPTTENNTVQQSYNQTFVDAVRSTGGKNAYRNLIVQTYNTNIGYGVKFMKMPTDNVANRMFVEVHYYDPYDFTLKEEGGLNYWGEPFKQYGAVGSWGQEADLDAAFASVKTNFVDKGYPAILGEFGAIKRATLTGDALTHHLESRAYYVKQVVSTAKKYGMVPFYWDNGPSGNNAMGIFNRATGAVSDQHILNGLVEGSAVNYPF</sequence>
<evidence type="ECO:0000256" key="3">
    <source>
        <dbReference type="ARBA" id="ARBA00023295"/>
    </source>
</evidence>
<name>A0A3D2SEL4_9BACE</name>
<dbReference type="GO" id="GO:0009986">
    <property type="term" value="C:cell surface"/>
    <property type="evidence" value="ECO:0007669"/>
    <property type="project" value="TreeGrafter"/>
</dbReference>
<evidence type="ECO:0000256" key="4">
    <source>
        <dbReference type="RuleBase" id="RU361153"/>
    </source>
</evidence>
<comment type="similarity">
    <text evidence="4">Belongs to the glycosyl hydrolase 5 (cellulase A) family.</text>
</comment>
<dbReference type="Gene3D" id="2.60.40.10">
    <property type="entry name" value="Immunoglobulins"/>
    <property type="match status" value="2"/>
</dbReference>
<dbReference type="EMBL" id="DPVG01000213">
    <property type="protein sequence ID" value="HCK24284.1"/>
    <property type="molecule type" value="Genomic_DNA"/>
</dbReference>
<feature type="domain" description="Glycoside hydrolase family 5" evidence="6">
    <location>
        <begin position="241"/>
        <end position="539"/>
    </location>
</feature>
<evidence type="ECO:0000313" key="10">
    <source>
        <dbReference type="Proteomes" id="UP000263098"/>
    </source>
</evidence>
<dbReference type="Pfam" id="PF13004">
    <property type="entry name" value="BACON"/>
    <property type="match status" value="1"/>
</dbReference>
<dbReference type="InterPro" id="IPR050386">
    <property type="entry name" value="Glycosyl_hydrolase_5"/>
</dbReference>
<proteinExistence type="inferred from homology"/>
<evidence type="ECO:0000313" key="9">
    <source>
        <dbReference type="EMBL" id="HCK24284.1"/>
    </source>
</evidence>
<keyword evidence="3 4" id="KW-0326">Glycosidase</keyword>
<feature type="signal peptide" evidence="5">
    <location>
        <begin position="1"/>
        <end position="23"/>
    </location>
</feature>
<keyword evidence="1 5" id="KW-0732">Signal</keyword>
<reference evidence="9 10" key="1">
    <citation type="journal article" date="2018" name="Nat. Biotechnol.">
        <title>A standardized bacterial taxonomy based on genome phylogeny substantially revises the tree of life.</title>
        <authorList>
            <person name="Parks D.H."/>
            <person name="Chuvochina M."/>
            <person name="Waite D.W."/>
            <person name="Rinke C."/>
            <person name="Skarshewski A."/>
            <person name="Chaumeil P.A."/>
            <person name="Hugenholtz P."/>
        </authorList>
    </citation>
    <scope>NUCLEOTIDE SEQUENCE [LARGE SCALE GENOMIC DNA]</scope>
    <source>
        <strain evidence="9">UBA9667</strain>
    </source>
</reference>
<comment type="caution">
    <text evidence="9">The sequence shown here is derived from an EMBL/GenBank/DDBJ whole genome shotgun (WGS) entry which is preliminary data.</text>
</comment>
<keyword evidence="2 4" id="KW-0378">Hydrolase</keyword>
<dbReference type="GO" id="GO:0009251">
    <property type="term" value="P:glucan catabolic process"/>
    <property type="evidence" value="ECO:0007669"/>
    <property type="project" value="TreeGrafter"/>
</dbReference>
<evidence type="ECO:0000259" key="7">
    <source>
        <dbReference type="Pfam" id="PF13004"/>
    </source>
</evidence>
<feature type="domain" description="BACON" evidence="8">
    <location>
        <begin position="32"/>
        <end position="115"/>
    </location>
</feature>
<feature type="chain" id="PRO_5017690649" evidence="5">
    <location>
        <begin position="24"/>
        <end position="573"/>
    </location>
</feature>
<dbReference type="Gene3D" id="3.20.20.80">
    <property type="entry name" value="Glycosidases"/>
    <property type="match status" value="1"/>
</dbReference>
<dbReference type="Pfam" id="PF00150">
    <property type="entry name" value="Cellulase"/>
    <property type="match status" value="1"/>
</dbReference>
<dbReference type="InterPro" id="IPR017853">
    <property type="entry name" value="GH"/>
</dbReference>
<dbReference type="PROSITE" id="PS51257">
    <property type="entry name" value="PROKAR_LIPOPROTEIN"/>
    <property type="match status" value="1"/>
</dbReference>
<dbReference type="Pfam" id="PF19190">
    <property type="entry name" value="BACON_2"/>
    <property type="match status" value="1"/>
</dbReference>
<organism evidence="9 10">
    <name type="scientific">Bacteroides graminisolvens</name>
    <dbReference type="NCBI Taxonomy" id="477666"/>
    <lineage>
        <taxon>Bacteria</taxon>
        <taxon>Pseudomonadati</taxon>
        <taxon>Bacteroidota</taxon>
        <taxon>Bacteroidia</taxon>
        <taxon>Bacteroidales</taxon>
        <taxon>Bacteroidaceae</taxon>
        <taxon>Bacteroides</taxon>
    </lineage>
</organism>
<evidence type="ECO:0000259" key="6">
    <source>
        <dbReference type="Pfam" id="PF00150"/>
    </source>
</evidence>
<dbReference type="GO" id="GO:0008422">
    <property type="term" value="F:beta-glucosidase activity"/>
    <property type="evidence" value="ECO:0007669"/>
    <property type="project" value="TreeGrafter"/>
</dbReference>
<dbReference type="PANTHER" id="PTHR31297:SF17">
    <property type="entry name" value="ENDOGLUCANASE"/>
    <property type="match status" value="1"/>
</dbReference>
<evidence type="ECO:0000256" key="1">
    <source>
        <dbReference type="ARBA" id="ARBA00022729"/>
    </source>
</evidence>
<dbReference type="InterPro" id="IPR013783">
    <property type="entry name" value="Ig-like_fold"/>
</dbReference>
<dbReference type="GO" id="GO:0005576">
    <property type="term" value="C:extracellular region"/>
    <property type="evidence" value="ECO:0007669"/>
    <property type="project" value="TreeGrafter"/>
</dbReference>
<feature type="domain" description="BACON" evidence="7">
    <location>
        <begin position="151"/>
        <end position="201"/>
    </location>
</feature>
<evidence type="ECO:0000256" key="5">
    <source>
        <dbReference type="SAM" id="SignalP"/>
    </source>
</evidence>
<evidence type="ECO:0000256" key="2">
    <source>
        <dbReference type="ARBA" id="ARBA00022801"/>
    </source>
</evidence>